<protein>
    <submittedName>
        <fullName evidence="1">Uncharacterized protein</fullName>
    </submittedName>
</protein>
<comment type="caution">
    <text evidence="1">The sequence shown here is derived from an EMBL/GenBank/DDBJ whole genome shotgun (WGS) entry which is preliminary data.</text>
</comment>
<keyword evidence="2" id="KW-1185">Reference proteome</keyword>
<name>A0A4C1Y108_EUMVA</name>
<accession>A0A4C1Y108</accession>
<dbReference type="EMBL" id="BGZK01001029">
    <property type="protein sequence ID" value="GBP69063.1"/>
    <property type="molecule type" value="Genomic_DNA"/>
</dbReference>
<evidence type="ECO:0000313" key="1">
    <source>
        <dbReference type="EMBL" id="GBP69063.1"/>
    </source>
</evidence>
<proteinExistence type="predicted"/>
<sequence>MAASLERDANSSFDPTFSIAYRSLHSYIDRQAMKEKIVTAAHGQSQLQMSDQCVADYFKANRISNKERNGR</sequence>
<dbReference type="Proteomes" id="UP000299102">
    <property type="component" value="Unassembled WGS sequence"/>
</dbReference>
<reference evidence="1 2" key="1">
    <citation type="journal article" date="2019" name="Commun. Biol.">
        <title>The bagworm genome reveals a unique fibroin gene that provides high tensile strength.</title>
        <authorList>
            <person name="Kono N."/>
            <person name="Nakamura H."/>
            <person name="Ohtoshi R."/>
            <person name="Tomita M."/>
            <person name="Numata K."/>
            <person name="Arakawa K."/>
        </authorList>
    </citation>
    <scope>NUCLEOTIDE SEQUENCE [LARGE SCALE GENOMIC DNA]</scope>
</reference>
<gene>
    <name evidence="1" type="ORF">EVAR_51996_1</name>
</gene>
<evidence type="ECO:0000313" key="2">
    <source>
        <dbReference type="Proteomes" id="UP000299102"/>
    </source>
</evidence>
<organism evidence="1 2">
    <name type="scientific">Eumeta variegata</name>
    <name type="common">Bagworm moth</name>
    <name type="synonym">Eumeta japonica</name>
    <dbReference type="NCBI Taxonomy" id="151549"/>
    <lineage>
        <taxon>Eukaryota</taxon>
        <taxon>Metazoa</taxon>
        <taxon>Ecdysozoa</taxon>
        <taxon>Arthropoda</taxon>
        <taxon>Hexapoda</taxon>
        <taxon>Insecta</taxon>
        <taxon>Pterygota</taxon>
        <taxon>Neoptera</taxon>
        <taxon>Endopterygota</taxon>
        <taxon>Lepidoptera</taxon>
        <taxon>Glossata</taxon>
        <taxon>Ditrysia</taxon>
        <taxon>Tineoidea</taxon>
        <taxon>Psychidae</taxon>
        <taxon>Oiketicinae</taxon>
        <taxon>Eumeta</taxon>
    </lineage>
</organism>
<dbReference type="AlphaFoldDB" id="A0A4C1Y108"/>